<evidence type="ECO:0000313" key="2">
    <source>
        <dbReference type="EMBL" id="AYB47770.1"/>
    </source>
</evidence>
<dbReference type="SUPFAM" id="SSF53067">
    <property type="entry name" value="Actin-like ATPase domain"/>
    <property type="match status" value="1"/>
</dbReference>
<dbReference type="Pfam" id="PF00480">
    <property type="entry name" value="ROK"/>
    <property type="match status" value="1"/>
</dbReference>
<dbReference type="CDD" id="cd23763">
    <property type="entry name" value="ASKHA_ATPase_ROK"/>
    <property type="match status" value="1"/>
</dbReference>
<sequence length="333" mass="34985">MTYLSGFDIGGTKCSVSVGRQEAEGTLTILAKERFPTPHEPEEALTIMMNVLEQLLQQLHLPGVEAIGISCGSPLNSELGLVHSPPNLPHWNGIDVVSPVKQRFRVPVGLQNDANACALSEWRWGAGRGTKNMLFLTFGTGMGAGLILNGRLYTGTNDLAGEIGHIRLEHDGPVGYGKAGSFEGFCSGGGIARLAATHAEAVLNAGGTTSFCSDKEQLASITAQSVGEAAQDGDPTALKVFHLVGEELGRGLSVLVDILNPEMIVIGSIYGRQQKLLEPVALEVLKREALPGALSVCKVVPAALGERVGDYAGLSVAMHALSMLADAETVNPR</sequence>
<accession>A0A385TTK6</accession>
<reference evidence="2 3" key="1">
    <citation type="submission" date="2018-09" db="EMBL/GenBank/DDBJ databases">
        <title>Genome Sequence of Paenibacillus lautus Strain E7593-69, Azo Dye-Degrading Bacteria, Isolated from Commercial Tattoo Inks.</title>
        <authorList>
            <person name="Nho S.W."/>
            <person name="Kim S.-J."/>
            <person name="Kweon O."/>
            <person name="Cerniglia C.E."/>
        </authorList>
    </citation>
    <scope>NUCLEOTIDE SEQUENCE [LARGE SCALE GENOMIC DNA]</scope>
    <source>
        <strain evidence="2 3">E7593-69</strain>
    </source>
</reference>
<dbReference type="KEGG" id="plw:D5F53_09840"/>
<keyword evidence="3" id="KW-1185">Reference proteome</keyword>
<dbReference type="InterPro" id="IPR000600">
    <property type="entry name" value="ROK"/>
</dbReference>
<dbReference type="AlphaFoldDB" id="A0A385TTK6"/>
<dbReference type="EMBL" id="CP032412">
    <property type="protein sequence ID" value="AYB47770.1"/>
    <property type="molecule type" value="Genomic_DNA"/>
</dbReference>
<dbReference type="PANTHER" id="PTHR18964:SF149">
    <property type="entry name" value="BIFUNCTIONAL UDP-N-ACETYLGLUCOSAMINE 2-EPIMERASE_N-ACETYLMANNOSAMINE KINASE"/>
    <property type="match status" value="1"/>
</dbReference>
<comment type="similarity">
    <text evidence="1">Belongs to the ROK (NagC/XylR) family.</text>
</comment>
<dbReference type="RefSeq" id="WP_119851149.1">
    <property type="nucleotide sequence ID" value="NZ_CP032412.1"/>
</dbReference>
<proteinExistence type="inferred from homology"/>
<dbReference type="Gene3D" id="3.30.420.40">
    <property type="match status" value="2"/>
</dbReference>
<evidence type="ECO:0000256" key="1">
    <source>
        <dbReference type="ARBA" id="ARBA00006479"/>
    </source>
</evidence>
<organism evidence="2 3">
    <name type="scientific">Paenibacillus lautus</name>
    <name type="common">Bacillus lautus</name>
    <dbReference type="NCBI Taxonomy" id="1401"/>
    <lineage>
        <taxon>Bacteria</taxon>
        <taxon>Bacillati</taxon>
        <taxon>Bacillota</taxon>
        <taxon>Bacilli</taxon>
        <taxon>Bacillales</taxon>
        <taxon>Paenibacillaceae</taxon>
        <taxon>Paenibacillus</taxon>
    </lineage>
</organism>
<protein>
    <submittedName>
        <fullName evidence="2">ROK family protein</fullName>
    </submittedName>
</protein>
<dbReference type="PANTHER" id="PTHR18964">
    <property type="entry name" value="ROK (REPRESSOR, ORF, KINASE) FAMILY"/>
    <property type="match status" value="1"/>
</dbReference>
<name>A0A385TTK6_PAELA</name>
<gene>
    <name evidence="2" type="ORF">D5F53_09840</name>
</gene>
<dbReference type="Proteomes" id="UP000266552">
    <property type="component" value="Chromosome"/>
</dbReference>
<dbReference type="InterPro" id="IPR043129">
    <property type="entry name" value="ATPase_NBD"/>
</dbReference>
<evidence type="ECO:0000313" key="3">
    <source>
        <dbReference type="Proteomes" id="UP000266552"/>
    </source>
</evidence>